<dbReference type="HOGENOM" id="CLU_1823330_0_0_7"/>
<dbReference type="KEGG" id="nsa:Nitsa_1811"/>
<protein>
    <submittedName>
        <fullName evidence="1">Uncharacterized protein</fullName>
    </submittedName>
</protein>
<dbReference type="AlphaFoldDB" id="E6X1R5"/>
<reference evidence="1 2" key="1">
    <citation type="journal article" date="2011" name="Stand. Genomic Sci.">
        <title>Complete genome sequence of Nitratifractor salsuginis type strain (E9I37-1).</title>
        <authorList>
            <person name="Anderson I."/>
            <person name="Sikorski J."/>
            <person name="Zeytun A."/>
            <person name="Nolan M."/>
            <person name="Lapidus A."/>
            <person name="Lucas S."/>
            <person name="Hammon N."/>
            <person name="Deshpande S."/>
            <person name="Cheng J.F."/>
            <person name="Tapia R."/>
            <person name="Han C."/>
            <person name="Goodwin L."/>
            <person name="Pitluck S."/>
            <person name="Liolios K."/>
            <person name="Pagani I."/>
            <person name="Ivanova N."/>
            <person name="Huntemann M."/>
            <person name="Mavromatis K."/>
            <person name="Ovchinikova G."/>
            <person name="Pati A."/>
            <person name="Chen A."/>
            <person name="Palaniappan K."/>
            <person name="Land M."/>
            <person name="Hauser L."/>
            <person name="Brambilla E.M."/>
            <person name="Ngatchou-Djao O.D."/>
            <person name="Rohde M."/>
            <person name="Tindall B.J."/>
            <person name="Goker M."/>
            <person name="Detter J.C."/>
            <person name="Woyke T."/>
            <person name="Bristow J."/>
            <person name="Eisen J.A."/>
            <person name="Markowitz V."/>
            <person name="Hugenholtz P."/>
            <person name="Klenk H.P."/>
            <person name="Kyrpides N.C."/>
        </authorList>
    </citation>
    <scope>NUCLEOTIDE SEQUENCE [LARGE SCALE GENOMIC DNA]</scope>
    <source>
        <strain evidence="2">DSM 16511 / JCM 12458 / E9I37-1</strain>
    </source>
</reference>
<organism evidence="1 2">
    <name type="scientific">Nitratifractor salsuginis (strain DSM 16511 / JCM 12458 / E9I37-1)</name>
    <dbReference type="NCBI Taxonomy" id="749222"/>
    <lineage>
        <taxon>Bacteria</taxon>
        <taxon>Pseudomonadati</taxon>
        <taxon>Campylobacterota</taxon>
        <taxon>Epsilonproteobacteria</taxon>
        <taxon>Campylobacterales</taxon>
        <taxon>Sulfurovaceae</taxon>
        <taxon>Nitratifractor</taxon>
    </lineage>
</organism>
<name>E6X1R5_NITSE</name>
<accession>E6X1R5</accession>
<sequence>MNKVSNNMLRKIVEHMEQMGWTDYGTYINGDDLRRMIGIEYPESGSRRDFEQIELAELSRIEFIRSILLRKGKYLLRTNGDFRIALPSEHSAIIEKYMRAAKSKLNRAIILGRNSPPDANGIDHALIRAEMMKSQRKRGST</sequence>
<dbReference type="Proteomes" id="UP000008633">
    <property type="component" value="Chromosome"/>
</dbReference>
<dbReference type="RefSeq" id="WP_013554741.1">
    <property type="nucleotide sequence ID" value="NC_014935.1"/>
</dbReference>
<evidence type="ECO:0000313" key="2">
    <source>
        <dbReference type="Proteomes" id="UP000008633"/>
    </source>
</evidence>
<evidence type="ECO:0000313" key="1">
    <source>
        <dbReference type="EMBL" id="ADV47056.1"/>
    </source>
</evidence>
<gene>
    <name evidence="1" type="ordered locus">Nitsa_1811</name>
</gene>
<proteinExistence type="predicted"/>
<dbReference type="EMBL" id="CP002452">
    <property type="protein sequence ID" value="ADV47056.1"/>
    <property type="molecule type" value="Genomic_DNA"/>
</dbReference>
<dbReference type="STRING" id="749222.Nitsa_1811"/>
<reference evidence="2" key="2">
    <citation type="submission" date="2011-01" db="EMBL/GenBank/DDBJ databases">
        <title>The complete genome of Nitratifractor salsuginis DSM 16511.</title>
        <authorList>
            <consortium name="US DOE Joint Genome Institute (JGI-PGF)"/>
            <person name="Lucas S."/>
            <person name="Copeland A."/>
            <person name="Lapidus A."/>
            <person name="Bruce D."/>
            <person name="Goodwin L."/>
            <person name="Pitluck S."/>
            <person name="Kyrpides N."/>
            <person name="Mavromatis K."/>
            <person name="Ivanova N."/>
            <person name="Mikhailova N."/>
            <person name="Zeytun A."/>
            <person name="Detter J.C."/>
            <person name="Tapia R."/>
            <person name="Han C."/>
            <person name="Land M."/>
            <person name="Hauser L."/>
            <person name="Markowitz V."/>
            <person name="Cheng J.-F."/>
            <person name="Hugenholtz P."/>
            <person name="Woyke T."/>
            <person name="Wu D."/>
            <person name="Tindall B."/>
            <person name="Schuetze A."/>
            <person name="Brambilla E."/>
            <person name="Klenk H.-P."/>
            <person name="Eisen J.A."/>
        </authorList>
    </citation>
    <scope>NUCLEOTIDE SEQUENCE [LARGE SCALE GENOMIC DNA]</scope>
    <source>
        <strain evidence="2">DSM 16511 / JCM 12458 / E9I37-1</strain>
    </source>
</reference>
<keyword evidence="2" id="KW-1185">Reference proteome</keyword>